<reference evidence="2 3" key="1">
    <citation type="submission" date="2020-01" db="EMBL/GenBank/DDBJ databases">
        <title>Genome sequence of Desulfovibrio aerotolerans DSM 16695(T).</title>
        <authorList>
            <person name="Karnachuk O."/>
            <person name="Avakyan M."/>
            <person name="Mardanov A."/>
            <person name="Kadnikov V."/>
            <person name="Ravin N."/>
        </authorList>
    </citation>
    <scope>NUCLEOTIDE SEQUENCE [LARGE SCALE GENOMIC DNA]</scope>
    <source>
        <strain evidence="2 3">DSM 16695</strain>
    </source>
</reference>
<proteinExistence type="predicted"/>
<organism evidence="2 3">
    <name type="scientific">Solidesulfovibrio aerotolerans</name>
    <dbReference type="NCBI Taxonomy" id="295255"/>
    <lineage>
        <taxon>Bacteria</taxon>
        <taxon>Pseudomonadati</taxon>
        <taxon>Thermodesulfobacteriota</taxon>
        <taxon>Desulfovibrionia</taxon>
        <taxon>Desulfovibrionales</taxon>
        <taxon>Desulfovibrionaceae</taxon>
        <taxon>Solidesulfovibrio</taxon>
    </lineage>
</organism>
<name>A0A7C9ISM1_9BACT</name>
<comment type="caution">
    <text evidence="2">The sequence shown here is derived from an EMBL/GenBank/DDBJ whole genome shotgun (WGS) entry which is preliminary data.</text>
</comment>
<dbReference type="AlphaFoldDB" id="A0A7C9ISM1"/>
<dbReference type="EMBL" id="WVUD01000001">
    <property type="protein sequence ID" value="MYL81580.1"/>
    <property type="molecule type" value="Genomic_DNA"/>
</dbReference>
<dbReference type="OrthoDB" id="5446536at2"/>
<keyword evidence="3" id="KW-1185">Reference proteome</keyword>
<evidence type="ECO:0000313" key="2">
    <source>
        <dbReference type="EMBL" id="MYL81580.1"/>
    </source>
</evidence>
<gene>
    <name evidence="2" type="ORF">GTA51_00315</name>
</gene>
<dbReference type="RefSeq" id="WP_160957731.1">
    <property type="nucleotide sequence ID" value="NZ_WVUD01000001.1"/>
</dbReference>
<evidence type="ECO:0000259" key="1">
    <source>
        <dbReference type="PROSITE" id="PS51781"/>
    </source>
</evidence>
<protein>
    <submittedName>
        <fullName evidence="2">SH3 domain-containing protein</fullName>
    </submittedName>
</protein>
<sequence>MGRLAYCAASGALFRRVLLAVGCVAILLAATVAWGQALQPGQVAVSVDNGNNLRAAGGRDYKTARILGTLDAGDWVRVLGLDNAWAEVERYDGTRGFVHAKCLVPVGQYIAAQKNPGDFRCAREMPRRFAVDLGGAAGRGVVALEDVPDLFGGGARIRVLSGAGDTLWLGPVGDVYDVRGPANPLAFYCHHSGVSWPELVGNLDGGGQVEILAPVGQSDVSVSAFNRIRWTGKAFEPVFAGRSLVETPKGSGNYAFAPYEGDSLGVRWVMSFAKWRGQGLAEADIYEYLKQGGGTQLLAGKAVLRFTPGGAQLVEWLKPMRATQ</sequence>
<feature type="domain" description="SH3b" evidence="1">
    <location>
        <begin position="41"/>
        <end position="107"/>
    </location>
</feature>
<evidence type="ECO:0000313" key="3">
    <source>
        <dbReference type="Proteomes" id="UP000482487"/>
    </source>
</evidence>
<dbReference type="PROSITE" id="PS51781">
    <property type="entry name" value="SH3B"/>
    <property type="match status" value="1"/>
</dbReference>
<dbReference type="Proteomes" id="UP000482487">
    <property type="component" value="Unassembled WGS sequence"/>
</dbReference>
<accession>A0A7C9ISM1</accession>
<dbReference type="Gene3D" id="2.30.30.40">
    <property type="entry name" value="SH3 Domains"/>
    <property type="match status" value="1"/>
</dbReference>
<dbReference type="Pfam" id="PF08239">
    <property type="entry name" value="SH3_3"/>
    <property type="match status" value="1"/>
</dbReference>
<dbReference type="InterPro" id="IPR003646">
    <property type="entry name" value="SH3-like_bac-type"/>
</dbReference>
<dbReference type="SMART" id="SM00287">
    <property type="entry name" value="SH3b"/>
    <property type="match status" value="1"/>
</dbReference>